<feature type="transmembrane region" description="Helical" evidence="1">
    <location>
        <begin position="139"/>
        <end position="158"/>
    </location>
</feature>
<dbReference type="EMBL" id="BAAAZE010000011">
    <property type="protein sequence ID" value="GAA4028270.1"/>
    <property type="molecule type" value="Genomic_DNA"/>
</dbReference>
<reference evidence="3" key="1">
    <citation type="journal article" date="2019" name="Int. J. Syst. Evol. Microbiol.">
        <title>The Global Catalogue of Microorganisms (GCM) 10K type strain sequencing project: providing services to taxonomists for standard genome sequencing and annotation.</title>
        <authorList>
            <consortium name="The Broad Institute Genomics Platform"/>
            <consortium name="The Broad Institute Genome Sequencing Center for Infectious Disease"/>
            <person name="Wu L."/>
            <person name="Ma J."/>
        </authorList>
    </citation>
    <scope>NUCLEOTIDE SEQUENCE [LARGE SCALE GENOMIC DNA]</scope>
    <source>
        <strain evidence="3">JCM 16673</strain>
    </source>
</reference>
<evidence type="ECO:0000313" key="2">
    <source>
        <dbReference type="EMBL" id="GAA4028270.1"/>
    </source>
</evidence>
<gene>
    <name evidence="2" type="ORF">GCM10022212_28050</name>
</gene>
<evidence type="ECO:0000313" key="3">
    <source>
        <dbReference type="Proteomes" id="UP001501353"/>
    </source>
</evidence>
<name>A0ABP7TM34_9BURK</name>
<comment type="caution">
    <text evidence="2">The sequence shown here is derived from an EMBL/GenBank/DDBJ whole genome shotgun (WGS) entry which is preliminary data.</text>
</comment>
<keyword evidence="1" id="KW-0812">Transmembrane</keyword>
<protein>
    <submittedName>
        <fullName evidence="2">Uncharacterized protein</fullName>
    </submittedName>
</protein>
<organism evidence="2 3">
    <name type="scientific">Actimicrobium antarcticum</name>
    <dbReference type="NCBI Taxonomy" id="1051899"/>
    <lineage>
        <taxon>Bacteria</taxon>
        <taxon>Pseudomonadati</taxon>
        <taxon>Pseudomonadota</taxon>
        <taxon>Betaproteobacteria</taxon>
        <taxon>Burkholderiales</taxon>
        <taxon>Oxalobacteraceae</taxon>
        <taxon>Actimicrobium</taxon>
    </lineage>
</organism>
<feature type="transmembrane region" description="Helical" evidence="1">
    <location>
        <begin position="173"/>
        <end position="195"/>
    </location>
</feature>
<accession>A0ABP7TM34</accession>
<keyword evidence="1" id="KW-0472">Membrane</keyword>
<feature type="transmembrane region" description="Helical" evidence="1">
    <location>
        <begin position="40"/>
        <end position="59"/>
    </location>
</feature>
<dbReference type="Proteomes" id="UP001501353">
    <property type="component" value="Unassembled WGS sequence"/>
</dbReference>
<feature type="transmembrane region" description="Helical" evidence="1">
    <location>
        <begin position="207"/>
        <end position="229"/>
    </location>
</feature>
<sequence>MMRLRDAAFDAAAVAIRDARKRHAGAHQHRALHRVTATPYLIAQAILLPLLFCAVLLFAEPYLMGFWRDCIVFWLTRLDVPLHVLHQTSTIDGLHFEWSNSAAGTYMPSFTMMLGSALVTLLVFFFTGSMSNKSLPLKYLIRIVCVVQGIALLFFWFAPSQFPYTIPDHMRNIISIGYMLMLAIPVMLAIGYYLLHLSLPIKIIHTVFILSYFMLMIPHKVVLHTLILYKMSLLYMPVLYICLGAVFDVLLFVALYSWAVSMLPSNGTD</sequence>
<keyword evidence="1" id="KW-1133">Transmembrane helix</keyword>
<evidence type="ECO:0000256" key="1">
    <source>
        <dbReference type="SAM" id="Phobius"/>
    </source>
</evidence>
<keyword evidence="3" id="KW-1185">Reference proteome</keyword>
<proteinExistence type="predicted"/>
<feature type="transmembrane region" description="Helical" evidence="1">
    <location>
        <begin position="106"/>
        <end position="127"/>
    </location>
</feature>
<feature type="transmembrane region" description="Helical" evidence="1">
    <location>
        <begin position="235"/>
        <end position="256"/>
    </location>
</feature>